<evidence type="ECO:0000313" key="2">
    <source>
        <dbReference type="EMBL" id="MBC5678221.1"/>
    </source>
</evidence>
<dbReference type="Proteomes" id="UP000635828">
    <property type="component" value="Unassembled WGS sequence"/>
</dbReference>
<dbReference type="RefSeq" id="WP_186992493.1">
    <property type="nucleotide sequence ID" value="NZ_JACOOS010000013.1"/>
</dbReference>
<reference evidence="2 3" key="1">
    <citation type="submission" date="2020-08" db="EMBL/GenBank/DDBJ databases">
        <title>Genome public.</title>
        <authorList>
            <person name="Liu C."/>
            <person name="Sun Q."/>
        </authorList>
    </citation>
    <scope>NUCLEOTIDE SEQUENCE [LARGE SCALE GENOMIC DNA]</scope>
    <source>
        <strain evidence="2 3">NSJ-7</strain>
    </source>
</reference>
<evidence type="ECO:0000313" key="3">
    <source>
        <dbReference type="Proteomes" id="UP000635828"/>
    </source>
</evidence>
<accession>A0ABR7FSN3</accession>
<gene>
    <name evidence="2" type="ORF">H8S22_11595</name>
</gene>
<organism evidence="2 3">
    <name type="scientific">Anaerostipes hominis</name>
    <name type="common">ex Liu et al. 2021</name>
    <dbReference type="NCBI Taxonomy" id="2763018"/>
    <lineage>
        <taxon>Bacteria</taxon>
        <taxon>Bacillati</taxon>
        <taxon>Bacillota</taxon>
        <taxon>Clostridia</taxon>
        <taxon>Lachnospirales</taxon>
        <taxon>Lachnospiraceae</taxon>
        <taxon>Anaerostipes</taxon>
    </lineage>
</organism>
<keyword evidence="3" id="KW-1185">Reference proteome</keyword>
<feature type="domain" description="Insertion element IS150 protein InsJ-like helix-turn-helix" evidence="1">
    <location>
        <begin position="11"/>
        <end position="48"/>
    </location>
</feature>
<evidence type="ECO:0000259" key="1">
    <source>
        <dbReference type="Pfam" id="PF13518"/>
    </source>
</evidence>
<protein>
    <submittedName>
        <fullName evidence="2">Transposase</fullName>
    </submittedName>
</protein>
<comment type="caution">
    <text evidence="2">The sequence shown here is derived from an EMBL/GenBank/DDBJ whole genome shotgun (WGS) entry which is preliminary data.</text>
</comment>
<name>A0ABR7FSN3_9FIRM</name>
<dbReference type="InterPro" id="IPR009057">
    <property type="entry name" value="Homeodomain-like_sf"/>
</dbReference>
<dbReference type="Gene3D" id="1.10.10.10">
    <property type="entry name" value="Winged helix-like DNA-binding domain superfamily/Winged helix DNA-binding domain"/>
    <property type="match status" value="1"/>
</dbReference>
<dbReference type="SUPFAM" id="SSF46689">
    <property type="entry name" value="Homeodomain-like"/>
    <property type="match status" value="1"/>
</dbReference>
<dbReference type="EMBL" id="JACOOS010000013">
    <property type="protein sequence ID" value="MBC5678221.1"/>
    <property type="molecule type" value="Genomic_DNA"/>
</dbReference>
<proteinExistence type="predicted"/>
<dbReference type="InterPro" id="IPR036388">
    <property type="entry name" value="WH-like_DNA-bd_sf"/>
</dbReference>
<sequence length="65" mass="7630">MWSSKYSEEIKKKVLEMYLHGEANVAKISKKYGIPASTIKNWISLYRKEEQERAERSKAASRSKH</sequence>
<dbReference type="InterPro" id="IPR055247">
    <property type="entry name" value="InsJ-like_HTH"/>
</dbReference>
<dbReference type="Pfam" id="PF13518">
    <property type="entry name" value="HTH_28"/>
    <property type="match status" value="1"/>
</dbReference>